<feature type="domain" description="DUF6604" evidence="2">
    <location>
        <begin position="9"/>
        <end position="283"/>
    </location>
</feature>
<evidence type="ECO:0000256" key="1">
    <source>
        <dbReference type="SAM" id="MobiDB-lite"/>
    </source>
</evidence>
<gene>
    <name evidence="3" type="ORF">BDZ85DRAFT_201789</name>
</gene>
<dbReference type="InterPro" id="IPR046539">
    <property type="entry name" value="DUF6604"/>
</dbReference>
<dbReference type="Proteomes" id="UP000799538">
    <property type="component" value="Unassembled WGS sequence"/>
</dbReference>
<protein>
    <recommendedName>
        <fullName evidence="2">DUF6604 domain-containing protein</fullName>
    </recommendedName>
</protein>
<evidence type="ECO:0000313" key="4">
    <source>
        <dbReference type="Proteomes" id="UP000799538"/>
    </source>
</evidence>
<evidence type="ECO:0000259" key="2">
    <source>
        <dbReference type="Pfam" id="PF20253"/>
    </source>
</evidence>
<feature type="region of interest" description="Disordered" evidence="1">
    <location>
        <begin position="156"/>
        <end position="205"/>
    </location>
</feature>
<dbReference type="PANTHER" id="PTHR38795">
    <property type="entry name" value="DUF6604 DOMAIN-CONTAINING PROTEIN"/>
    <property type="match status" value="1"/>
</dbReference>
<dbReference type="OrthoDB" id="5339038at2759"/>
<dbReference type="EMBL" id="ML992510">
    <property type="protein sequence ID" value="KAF2221548.1"/>
    <property type="molecule type" value="Genomic_DNA"/>
</dbReference>
<dbReference type="Pfam" id="PF20253">
    <property type="entry name" value="DUF6604"/>
    <property type="match status" value="1"/>
</dbReference>
<feature type="compositionally biased region" description="Basic residues" evidence="1">
    <location>
        <begin position="176"/>
        <end position="199"/>
    </location>
</feature>
<evidence type="ECO:0000313" key="3">
    <source>
        <dbReference type="EMBL" id="KAF2221548.1"/>
    </source>
</evidence>
<dbReference type="PIRSF" id="PIRSF028035">
    <property type="entry name" value="UCP028035"/>
    <property type="match status" value="1"/>
</dbReference>
<reference evidence="4" key="1">
    <citation type="journal article" date="2020" name="Stud. Mycol.">
        <title>101 Dothideomycetes genomes: A test case for predicting lifestyles and emergence of pathogens.</title>
        <authorList>
            <person name="Haridas S."/>
            <person name="Albert R."/>
            <person name="Binder M."/>
            <person name="Bloem J."/>
            <person name="LaButti K."/>
            <person name="Salamov A."/>
            <person name="Andreopoulos B."/>
            <person name="Baker S."/>
            <person name="Barry K."/>
            <person name="Bills G."/>
            <person name="Bluhm B."/>
            <person name="Cannon C."/>
            <person name="Castanera R."/>
            <person name="Culley D."/>
            <person name="Daum C."/>
            <person name="Ezra D."/>
            <person name="Gonzalez J."/>
            <person name="Henrissat B."/>
            <person name="Kuo A."/>
            <person name="Liang C."/>
            <person name="Lipzen A."/>
            <person name="Lutzoni F."/>
            <person name="Magnuson J."/>
            <person name="Mondo S."/>
            <person name="Nolan M."/>
            <person name="Ohm R."/>
            <person name="Pangilinan J."/>
            <person name="Park H.-J."/>
            <person name="Ramirez L."/>
            <person name="Alfaro M."/>
            <person name="Sun H."/>
            <person name="Tritt A."/>
            <person name="Yoshinaga Y."/>
            <person name="Zwiers L.-H."/>
            <person name="Turgeon B."/>
            <person name="Goodwin S."/>
            <person name="Spatafora J."/>
            <person name="Crous P."/>
            <person name="Grigoriev I."/>
        </authorList>
    </citation>
    <scope>NUCLEOTIDE SEQUENCE [LARGE SCALE GENOMIC DNA]</scope>
    <source>
        <strain evidence="4">CECT 20119</strain>
    </source>
</reference>
<proteinExistence type="predicted"/>
<organism evidence="3 4">
    <name type="scientific">Elsinoe ampelina</name>
    <dbReference type="NCBI Taxonomy" id="302913"/>
    <lineage>
        <taxon>Eukaryota</taxon>
        <taxon>Fungi</taxon>
        <taxon>Dikarya</taxon>
        <taxon>Ascomycota</taxon>
        <taxon>Pezizomycotina</taxon>
        <taxon>Dothideomycetes</taxon>
        <taxon>Dothideomycetidae</taxon>
        <taxon>Myriangiales</taxon>
        <taxon>Elsinoaceae</taxon>
        <taxon>Elsinoe</taxon>
    </lineage>
</organism>
<keyword evidence="4" id="KW-1185">Reference proteome</keyword>
<dbReference type="PANTHER" id="PTHR38795:SF1">
    <property type="entry name" value="DUF6604 DOMAIN-CONTAINING PROTEIN"/>
    <property type="match status" value="1"/>
</dbReference>
<dbReference type="AlphaFoldDB" id="A0A6A6G7L9"/>
<accession>A0A6A6G7L9</accession>
<name>A0A6A6G7L9_9PEZI</name>
<dbReference type="InterPro" id="IPR016864">
    <property type="entry name" value="UCP028035"/>
</dbReference>
<sequence length="892" mass="101937">MPSRNAYLDYKRDTAQLVYWIVHASNAITKASHTRSTSFNDNGQIKVSEIVPLCKLIVDHTREIPARVFRLFHNVIEARAGFHELFRSQLSNDDAELKKKNDSHAHFIEILTSAFHALGGREWQTARTCQTNGAEEKDPDDNLFTNYFATLSIEPSSADEQDSGADVGDAKTTISHSRRKSSRRKGKKKGKRHSNKKQPFKSEENNLSNVPLEQYRIFTEEEYLNAFDFLVAGHHFFQIWIDIRITMQEIWQQAAWGHIKASVAGALSNVAIAIVKRAALAIFADFPGDDTFSTLFDACTTGTLKDSMTVLRVSVSTGSSSDTPEKKLDQTNLDAHEWFSGHTFDALYYFQTDFQKNKTGKPTKRFASAMAGWDSKMPIYDIKDSDRIAWRHGYTLNLLYELVALTRGQEESLSAPPPKGIFSNTTGPDFFKGFPGMAEFALTTTKFAMGDIDLHQLPPHFVFQLQLIVDSMTAYCGWTHDVIKGHTFNLSFDIRGPRRELDSFMKRKGRSSSKGFLRSLKDLKNCLDTDAELHQDIGRHAKLNHGIRYIESYCNTWLDFSNYKKGLKDGLRSRFSDSSSCGLWDYSPFFCGVAACHFLEMSYNFGYELVTSTTTLSQFILLHTQQRSFRVSQSQTATKGLFKTEANRSLLGVYREAGWDPDRIPNKNLPCNSALSRVRIINASEDSSTSHPDVEDLLARARRHSAFDQEMKKAQDFIEREEALKKQTFVHAYSAIEHMVQEDDIEDHRGGGWCSNKMLLDFLKVDLHTDICGDRPNSGLHYAWLTVRAMRAAEKIERRLEERGNAFWRYVYRDDPRWAERKRQGLLGLIMRDDANDEEVFEVVIQAMREEFDGICPTFWEKLVPVEEIHRKVPLVDDRDGQDYYLAKCSVM</sequence>